<keyword evidence="5" id="KW-1185">Reference proteome</keyword>
<keyword evidence="1 3" id="KW-0853">WD repeat</keyword>
<dbReference type="Pfam" id="PF00400">
    <property type="entry name" value="WD40"/>
    <property type="match status" value="3"/>
</dbReference>
<evidence type="ECO:0000256" key="2">
    <source>
        <dbReference type="ARBA" id="ARBA00022737"/>
    </source>
</evidence>
<dbReference type="SMART" id="SM00320">
    <property type="entry name" value="WD40"/>
    <property type="match status" value="4"/>
</dbReference>
<reference evidence="4" key="1">
    <citation type="submission" date="2022-07" db="EMBL/GenBank/DDBJ databases">
        <title>Phylogenomic reconstructions and comparative analyses of Kickxellomycotina fungi.</title>
        <authorList>
            <person name="Reynolds N.K."/>
            <person name="Stajich J.E."/>
            <person name="Barry K."/>
            <person name="Grigoriev I.V."/>
            <person name="Crous P."/>
            <person name="Smith M.E."/>
        </authorList>
    </citation>
    <scope>NUCLEOTIDE SEQUENCE</scope>
    <source>
        <strain evidence="4">RSA 1196</strain>
    </source>
</reference>
<dbReference type="EMBL" id="JANBPY010000836">
    <property type="protein sequence ID" value="KAJ1963352.1"/>
    <property type="molecule type" value="Genomic_DNA"/>
</dbReference>
<dbReference type="PROSITE" id="PS50082">
    <property type="entry name" value="WD_REPEATS_2"/>
    <property type="match status" value="2"/>
</dbReference>
<dbReference type="OrthoDB" id="1932312at2759"/>
<sequence length="560" mass="61839">MASSSATLRDVIVAAHLVRQFLTSQGFTKTLATFEDEVPSQWLTLPSPIANTTHARVETQSADSEDQPLQVTPAVSIDQTLYRTPYGRGHFDIVTEKDGVAEQFDLLSLLQEVQRYKNVQHQAQDQVIDQSVLDIGTGYYPCNVRDIFDRPHGNNNVLFARLHEVSPPLLPTALTLDRDTVTSSQNDPSSVTQRVLITTGTDKKVLVWDVESHQILQTLTHHSGPVVTVDVCPFNQDLIVTGSLDGSAAIVNIRSGLVVQWFKALARRFIVRALFSPDDGQYLACASYDHTVHILVRSADTTGPLYRPYQTFQFTGAVEALCFARSYPDPETTHSAPGQFTLYLLCGIRHDPFLHYIDVGQRDICRYSLLGHRSFSDDALHCPWTPMDISVSPCGRFVCVSTDDRTTASGPAPSTPKALTLTPDGGRVIVFWFLSDRVVRQFYNAHCGSDALVSYPRHCWATQSKYIIVNGEPEPHSTLEAVDDDSSALLPASVAKLSVTANEAAERYVLQVLELATGKIVDRIPAHQNLIRSLWSAPSHSSLSSYLVSASFDKSVIIWG</sequence>
<name>A0A9W8AR87_9FUNG</name>
<feature type="repeat" description="WD" evidence="3">
    <location>
        <begin position="524"/>
        <end position="560"/>
    </location>
</feature>
<evidence type="ECO:0000313" key="4">
    <source>
        <dbReference type="EMBL" id="KAJ1963352.1"/>
    </source>
</evidence>
<dbReference type="PANTHER" id="PTHR44156">
    <property type="entry name" value="SUPERNUMERARY LIMBS, ISOFORM B-RELATED"/>
    <property type="match status" value="1"/>
</dbReference>
<dbReference type="Proteomes" id="UP001150925">
    <property type="component" value="Unassembled WGS sequence"/>
</dbReference>
<dbReference type="InterPro" id="IPR001680">
    <property type="entry name" value="WD40_rpt"/>
</dbReference>
<dbReference type="Gene3D" id="2.130.10.10">
    <property type="entry name" value="YVTN repeat-like/Quinoprotein amine dehydrogenase"/>
    <property type="match status" value="2"/>
</dbReference>
<dbReference type="InterPro" id="IPR019775">
    <property type="entry name" value="WD40_repeat_CS"/>
</dbReference>
<dbReference type="InterPro" id="IPR036322">
    <property type="entry name" value="WD40_repeat_dom_sf"/>
</dbReference>
<dbReference type="PROSITE" id="PS00678">
    <property type="entry name" value="WD_REPEATS_1"/>
    <property type="match status" value="1"/>
</dbReference>
<accession>A0A9W8AR87</accession>
<dbReference type="AlphaFoldDB" id="A0A9W8AR87"/>
<protein>
    <submittedName>
        <fullName evidence="4">Uncharacterized protein</fullName>
    </submittedName>
</protein>
<gene>
    <name evidence="4" type="ORF">IWQ62_003242</name>
</gene>
<evidence type="ECO:0000313" key="5">
    <source>
        <dbReference type="Proteomes" id="UP001150925"/>
    </source>
</evidence>
<feature type="repeat" description="WD" evidence="3">
    <location>
        <begin position="196"/>
        <end position="218"/>
    </location>
</feature>
<dbReference type="InterPro" id="IPR053299">
    <property type="entry name" value="ASTRA_WD_repeat"/>
</dbReference>
<organism evidence="4 5">
    <name type="scientific">Dispira parvispora</name>
    <dbReference type="NCBI Taxonomy" id="1520584"/>
    <lineage>
        <taxon>Eukaryota</taxon>
        <taxon>Fungi</taxon>
        <taxon>Fungi incertae sedis</taxon>
        <taxon>Zoopagomycota</taxon>
        <taxon>Kickxellomycotina</taxon>
        <taxon>Dimargaritomycetes</taxon>
        <taxon>Dimargaritales</taxon>
        <taxon>Dimargaritaceae</taxon>
        <taxon>Dispira</taxon>
    </lineage>
</organism>
<keyword evidence="2" id="KW-0677">Repeat</keyword>
<dbReference type="InterPro" id="IPR015943">
    <property type="entry name" value="WD40/YVTN_repeat-like_dom_sf"/>
</dbReference>
<evidence type="ECO:0000256" key="3">
    <source>
        <dbReference type="PROSITE-ProRule" id="PRU00221"/>
    </source>
</evidence>
<dbReference type="SUPFAM" id="SSF50978">
    <property type="entry name" value="WD40 repeat-like"/>
    <property type="match status" value="1"/>
</dbReference>
<dbReference type="PROSITE" id="PS50294">
    <property type="entry name" value="WD_REPEATS_REGION"/>
    <property type="match status" value="1"/>
</dbReference>
<evidence type="ECO:0000256" key="1">
    <source>
        <dbReference type="ARBA" id="ARBA00022574"/>
    </source>
</evidence>
<proteinExistence type="predicted"/>
<comment type="caution">
    <text evidence="4">The sequence shown here is derived from an EMBL/GenBank/DDBJ whole genome shotgun (WGS) entry which is preliminary data.</text>
</comment>